<reference evidence="2 3" key="1">
    <citation type="submission" date="2018-09" db="EMBL/GenBank/DDBJ databases">
        <authorList>
            <person name="Zhu H."/>
        </authorList>
    </citation>
    <scope>NUCLEOTIDE SEQUENCE [LARGE SCALE GENOMIC DNA]</scope>
    <source>
        <strain evidence="2 3">K1W22B-8</strain>
    </source>
</reference>
<keyword evidence="1" id="KW-0732">Signal</keyword>
<dbReference type="AlphaFoldDB" id="A0A418WFN4"/>
<comment type="caution">
    <text evidence="2">The sequence shown here is derived from an EMBL/GenBank/DDBJ whole genome shotgun (WGS) entry which is preliminary data.</text>
</comment>
<accession>A0A418WFN4</accession>
<evidence type="ECO:0008006" key="4">
    <source>
        <dbReference type="Google" id="ProtNLM"/>
    </source>
</evidence>
<evidence type="ECO:0000313" key="2">
    <source>
        <dbReference type="EMBL" id="RJF88739.1"/>
    </source>
</evidence>
<sequence length="115" mass="11631">MNGEMRMRDRSLRQAAGALALGLAVLASALPAQAQQGPTPLMDDHGVPVPRLAPGERTRAILQMQNATSAGRRPTVGGAESQKQVDNYLASIGKGGAGPVIEGIGEGAAFTGGGN</sequence>
<gene>
    <name evidence="2" type="ORF">D3874_18545</name>
</gene>
<dbReference type="Proteomes" id="UP000284605">
    <property type="component" value="Unassembled WGS sequence"/>
</dbReference>
<name>A0A418WFN4_9PROT</name>
<organism evidence="2 3">
    <name type="scientific">Oleomonas cavernae</name>
    <dbReference type="NCBI Taxonomy" id="2320859"/>
    <lineage>
        <taxon>Bacteria</taxon>
        <taxon>Pseudomonadati</taxon>
        <taxon>Pseudomonadota</taxon>
        <taxon>Alphaproteobacteria</taxon>
        <taxon>Acetobacterales</taxon>
        <taxon>Acetobacteraceae</taxon>
        <taxon>Oleomonas</taxon>
    </lineage>
</organism>
<evidence type="ECO:0000256" key="1">
    <source>
        <dbReference type="SAM" id="SignalP"/>
    </source>
</evidence>
<dbReference type="EMBL" id="QYUK01000011">
    <property type="protein sequence ID" value="RJF88739.1"/>
    <property type="molecule type" value="Genomic_DNA"/>
</dbReference>
<feature type="signal peptide" evidence="1">
    <location>
        <begin position="1"/>
        <end position="34"/>
    </location>
</feature>
<protein>
    <recommendedName>
        <fullName evidence="4">DUF3613 domain-containing protein</fullName>
    </recommendedName>
</protein>
<feature type="chain" id="PRO_5019004238" description="DUF3613 domain-containing protein" evidence="1">
    <location>
        <begin position="35"/>
        <end position="115"/>
    </location>
</feature>
<proteinExistence type="predicted"/>
<keyword evidence="3" id="KW-1185">Reference proteome</keyword>
<evidence type="ECO:0000313" key="3">
    <source>
        <dbReference type="Proteomes" id="UP000284605"/>
    </source>
</evidence>